<dbReference type="SMART" id="SM00822">
    <property type="entry name" value="PKS_KR"/>
    <property type="match status" value="1"/>
</dbReference>
<sequence>MDKLNNKVALVTGGSRGMGAAIAKRLAQEGANVALTYVNSQEKADNVIREIERLGRRGMAIAADNRDPVAVRLAVEHAIAELGPIDILVNNAGIFEVQPLETITLDDFQRNIDINVKAVFIATQVVASQMKDGGRIITIGSNLAERLPMQGLSLYALSKSALIGFTKAIARDLGARGITANIIHPGPTDTDMNPADSDFADMQRSKMSIPYYAEPRDIAGLVAWLASEEGRYVTGTGITIDSGTNV</sequence>
<name>W0L9F4_9GAMM</name>
<feature type="domain" description="Ketoreductase" evidence="2">
    <location>
        <begin position="7"/>
        <end position="188"/>
    </location>
</feature>
<reference evidence="3 4" key="2">
    <citation type="submission" date="2015-03" db="EMBL/GenBank/DDBJ databases">
        <authorList>
            <person name="Chan K.-G."/>
        </authorList>
    </citation>
    <scope>NUCLEOTIDE SEQUENCE [LARGE SCALE GENOMIC DNA]</scope>
    <source>
        <strain evidence="3 4">RB-25</strain>
    </source>
</reference>
<proteinExistence type="inferred from homology"/>
<evidence type="ECO:0000313" key="3">
    <source>
        <dbReference type="EMBL" id="AHG18882.1"/>
    </source>
</evidence>
<dbReference type="InterPro" id="IPR036291">
    <property type="entry name" value="NAD(P)-bd_dom_sf"/>
</dbReference>
<dbReference type="PANTHER" id="PTHR42760:SF50">
    <property type="entry name" value="SHORT-CHAIN DEHYDROGENASE-RELATED"/>
    <property type="match status" value="1"/>
</dbReference>
<dbReference type="EMBL" id="CP007044">
    <property type="protein sequence ID" value="AHG18882.1"/>
    <property type="molecule type" value="Genomic_DNA"/>
</dbReference>
<dbReference type="SUPFAM" id="SSF51735">
    <property type="entry name" value="NAD(P)-binding Rossmann-fold domains"/>
    <property type="match status" value="1"/>
</dbReference>
<dbReference type="InterPro" id="IPR057326">
    <property type="entry name" value="KR_dom"/>
</dbReference>
<dbReference type="PATRIC" id="fig|1441930.4.peg.822"/>
<keyword evidence="4" id="KW-1185">Reference proteome</keyword>
<dbReference type="PRINTS" id="PR00080">
    <property type="entry name" value="SDRFAMILY"/>
</dbReference>
<dbReference type="Proteomes" id="UP000019030">
    <property type="component" value="Chromosome"/>
</dbReference>
<organism evidence="3 4">
    <name type="scientific">Chania multitudinisentens RB-25</name>
    <dbReference type="NCBI Taxonomy" id="1441930"/>
    <lineage>
        <taxon>Bacteria</taxon>
        <taxon>Pseudomonadati</taxon>
        <taxon>Pseudomonadota</taxon>
        <taxon>Gammaproteobacteria</taxon>
        <taxon>Enterobacterales</taxon>
        <taxon>Yersiniaceae</taxon>
        <taxon>Chania</taxon>
    </lineage>
</organism>
<dbReference type="GO" id="GO:0016616">
    <property type="term" value="F:oxidoreductase activity, acting on the CH-OH group of donors, NAD or NADP as acceptor"/>
    <property type="evidence" value="ECO:0007669"/>
    <property type="project" value="UniProtKB-ARBA"/>
</dbReference>
<dbReference type="HOGENOM" id="CLU_010194_1_3_6"/>
<dbReference type="InterPro" id="IPR002347">
    <property type="entry name" value="SDR_fam"/>
</dbReference>
<evidence type="ECO:0000313" key="4">
    <source>
        <dbReference type="Proteomes" id="UP000019030"/>
    </source>
</evidence>
<dbReference type="OrthoDB" id="5898578at2"/>
<protein>
    <submittedName>
        <fullName evidence="3">Oxidoreductase</fullName>
    </submittedName>
</protein>
<evidence type="ECO:0000256" key="1">
    <source>
        <dbReference type="ARBA" id="ARBA00006484"/>
    </source>
</evidence>
<dbReference type="eggNOG" id="COG1028">
    <property type="taxonomic scope" value="Bacteria"/>
</dbReference>
<dbReference type="PRINTS" id="PR00081">
    <property type="entry name" value="GDHRDH"/>
</dbReference>
<reference evidence="3 4" key="1">
    <citation type="submission" date="2014-01" db="EMBL/GenBank/DDBJ databases">
        <title>Isolation of Serratia multitudinisentens RB-25 from Ex-Landfill site.</title>
        <authorList>
            <person name="Robson E.H.J."/>
        </authorList>
    </citation>
    <scope>NUCLEOTIDE SEQUENCE [LARGE SCALE GENOMIC DNA]</scope>
    <source>
        <strain evidence="3 4">RB-25</strain>
    </source>
</reference>
<dbReference type="FunFam" id="3.40.50.720:FF:000084">
    <property type="entry name" value="Short-chain dehydrogenase reductase"/>
    <property type="match status" value="1"/>
</dbReference>
<dbReference type="PANTHER" id="PTHR42760">
    <property type="entry name" value="SHORT-CHAIN DEHYDROGENASES/REDUCTASES FAMILY MEMBER"/>
    <property type="match status" value="1"/>
</dbReference>
<dbReference type="KEGG" id="sfo:Z042_04135"/>
<comment type="similarity">
    <text evidence="1">Belongs to the short-chain dehydrogenases/reductases (SDR) family.</text>
</comment>
<dbReference type="STRING" id="1441930.Z042_04135"/>
<accession>W0L9F4</accession>
<evidence type="ECO:0000259" key="2">
    <source>
        <dbReference type="SMART" id="SM00822"/>
    </source>
</evidence>
<dbReference type="Pfam" id="PF13561">
    <property type="entry name" value="adh_short_C2"/>
    <property type="match status" value="1"/>
</dbReference>
<dbReference type="Gene3D" id="3.40.50.720">
    <property type="entry name" value="NAD(P)-binding Rossmann-like Domain"/>
    <property type="match status" value="1"/>
</dbReference>
<dbReference type="AlphaFoldDB" id="W0L9F4"/>
<gene>
    <name evidence="3" type="ORF">Z042_04135</name>
</gene>